<evidence type="ECO:0000313" key="2">
    <source>
        <dbReference type="EMBL" id="KIX08991.1"/>
    </source>
</evidence>
<feature type="compositionally biased region" description="Polar residues" evidence="1">
    <location>
        <begin position="81"/>
        <end position="100"/>
    </location>
</feature>
<protein>
    <submittedName>
        <fullName evidence="2">Rhinocladiella mackenziei CBS 650.93 unplaced genomic scaffold supercont1.1, whole genome shotgun sequence</fullName>
    </submittedName>
</protein>
<reference evidence="2 3" key="1">
    <citation type="submission" date="2015-01" db="EMBL/GenBank/DDBJ databases">
        <title>The Genome Sequence of Rhinocladiella mackenzie CBS 650.93.</title>
        <authorList>
            <consortium name="The Broad Institute Genomics Platform"/>
            <person name="Cuomo C."/>
            <person name="de Hoog S."/>
            <person name="Gorbushina A."/>
            <person name="Stielow B."/>
            <person name="Teixiera M."/>
            <person name="Abouelleil A."/>
            <person name="Chapman S.B."/>
            <person name="Priest M."/>
            <person name="Young S.K."/>
            <person name="Wortman J."/>
            <person name="Nusbaum C."/>
            <person name="Birren B."/>
        </authorList>
    </citation>
    <scope>NUCLEOTIDE SEQUENCE [LARGE SCALE GENOMIC DNA]</scope>
    <source>
        <strain evidence="2 3">CBS 650.93</strain>
    </source>
</reference>
<name>A0A0D2J039_9EURO</name>
<dbReference type="OrthoDB" id="10261408at2759"/>
<evidence type="ECO:0000313" key="3">
    <source>
        <dbReference type="Proteomes" id="UP000053617"/>
    </source>
</evidence>
<gene>
    <name evidence="2" type="ORF">Z518_00069</name>
</gene>
<accession>A0A0D2J039</accession>
<dbReference type="AlphaFoldDB" id="A0A0D2J039"/>
<dbReference type="GeneID" id="25288140"/>
<organism evidence="2 3">
    <name type="scientific">Rhinocladiella mackenziei CBS 650.93</name>
    <dbReference type="NCBI Taxonomy" id="1442369"/>
    <lineage>
        <taxon>Eukaryota</taxon>
        <taxon>Fungi</taxon>
        <taxon>Dikarya</taxon>
        <taxon>Ascomycota</taxon>
        <taxon>Pezizomycotina</taxon>
        <taxon>Eurotiomycetes</taxon>
        <taxon>Chaetothyriomycetidae</taxon>
        <taxon>Chaetothyriales</taxon>
        <taxon>Herpotrichiellaceae</taxon>
        <taxon>Rhinocladiella</taxon>
    </lineage>
</organism>
<dbReference type="Proteomes" id="UP000053617">
    <property type="component" value="Unassembled WGS sequence"/>
</dbReference>
<dbReference type="VEuPathDB" id="FungiDB:Z518_00069"/>
<keyword evidence="3" id="KW-1185">Reference proteome</keyword>
<feature type="compositionally biased region" description="Polar residues" evidence="1">
    <location>
        <begin position="134"/>
        <end position="160"/>
    </location>
</feature>
<dbReference type="RefSeq" id="XP_013276127.1">
    <property type="nucleotide sequence ID" value="XM_013420673.1"/>
</dbReference>
<feature type="compositionally biased region" description="Low complexity" evidence="1">
    <location>
        <begin position="117"/>
        <end position="133"/>
    </location>
</feature>
<feature type="region of interest" description="Disordered" evidence="1">
    <location>
        <begin position="60"/>
        <end position="161"/>
    </location>
</feature>
<evidence type="ECO:0000256" key="1">
    <source>
        <dbReference type="SAM" id="MobiDB-lite"/>
    </source>
</evidence>
<proteinExistence type="predicted"/>
<dbReference type="EMBL" id="KN847475">
    <property type="protein sequence ID" value="KIX08991.1"/>
    <property type="molecule type" value="Genomic_DNA"/>
</dbReference>
<dbReference type="HOGENOM" id="CLU_075603_0_0_1"/>
<sequence>MRSSPPVLNKKTGLEYWESFPLDTVENIRKWQQDCAMHTQSQCSSFRQSTDDTLSDNAHVHHALHHSRPGSVDLSRHSHSHSQSGPFRSMSTDPYRSGTHTPVHVPQHAQSQSSAIPTSSRTRQQGTSQSQPPNWRNPSLFSSLSPTSGHNNTHTSNPNVGTGAEALLLQSFADSNWAPSPSLNSGIGSGMASGIAVESGPTEIDTGFFTNDMQRRLFW</sequence>